<keyword evidence="2 4" id="KW-0238">DNA-binding</keyword>
<dbReference type="RefSeq" id="WP_309206714.1">
    <property type="nucleotide sequence ID" value="NZ_CP133586.1"/>
</dbReference>
<dbReference type="Gene3D" id="2.40.50.140">
    <property type="entry name" value="Nucleic acid-binding proteins"/>
    <property type="match status" value="1"/>
</dbReference>
<organism evidence="4 6">
    <name type="scientific">Serratia fonticola</name>
    <dbReference type="NCBI Taxonomy" id="47917"/>
    <lineage>
        <taxon>Bacteria</taxon>
        <taxon>Pseudomonadati</taxon>
        <taxon>Pseudomonadota</taxon>
        <taxon>Gammaproteobacteria</taxon>
        <taxon>Enterobacterales</taxon>
        <taxon>Yersiniaceae</taxon>
        <taxon>Serratia</taxon>
    </lineage>
</organism>
<dbReference type="SUPFAM" id="SSF50249">
    <property type="entry name" value="Nucleic acid-binding proteins"/>
    <property type="match status" value="1"/>
</dbReference>
<evidence type="ECO:0000313" key="5">
    <source>
        <dbReference type="EMBL" id="WMT17227.1"/>
    </source>
</evidence>
<dbReference type="Pfam" id="PF02303">
    <property type="entry name" value="Phage_DNA_bind"/>
    <property type="match status" value="1"/>
</dbReference>
<name>A0ABY9PWQ0_SERFO</name>
<dbReference type="GO" id="GO:0003677">
    <property type="term" value="F:DNA binding"/>
    <property type="evidence" value="ECO:0007669"/>
    <property type="project" value="UniProtKB-KW"/>
</dbReference>
<protein>
    <recommendedName>
        <fullName evidence="3">Single-stranded DNA-binding protein</fullName>
    </recommendedName>
</protein>
<evidence type="ECO:0000256" key="2">
    <source>
        <dbReference type="ARBA" id="ARBA00023125"/>
    </source>
</evidence>
<keyword evidence="6" id="KW-1185">Reference proteome</keyword>
<evidence type="ECO:0000256" key="3">
    <source>
        <dbReference type="ARBA" id="ARBA00030596"/>
    </source>
</evidence>
<accession>A0ABY9PWQ0</accession>
<dbReference type="EMBL" id="CP133586">
    <property type="protein sequence ID" value="WMT17218.1"/>
    <property type="molecule type" value="Genomic_DNA"/>
</dbReference>
<dbReference type="Proteomes" id="UP001235341">
    <property type="component" value="Chromosome"/>
</dbReference>
<reference evidence="4 6" key="1">
    <citation type="submission" date="2023-08" db="EMBL/GenBank/DDBJ databases">
        <title>Complete Genome and Methylome dissection of Serratia fonticola NEB369.</title>
        <authorList>
            <person name="Fomenkov A."/>
            <person name="Roberts R.D."/>
        </authorList>
    </citation>
    <scope>NUCLEOTIDE SEQUENCE [LARGE SCALE GENOMIC DNA]</scope>
    <source>
        <strain evidence="4 6">NEB369</strain>
    </source>
</reference>
<evidence type="ECO:0000313" key="4">
    <source>
        <dbReference type="EMBL" id="WMT17218.1"/>
    </source>
</evidence>
<dbReference type="EMBL" id="CP133586">
    <property type="protein sequence ID" value="WMT17227.1"/>
    <property type="molecule type" value="Genomic_DNA"/>
</dbReference>
<proteinExistence type="predicted"/>
<dbReference type="InterPro" id="IPR012340">
    <property type="entry name" value="NA-bd_OB-fold"/>
</dbReference>
<evidence type="ECO:0000313" key="6">
    <source>
        <dbReference type="Proteomes" id="UP001235341"/>
    </source>
</evidence>
<sequence>MSLIKVEVKPSQALADTRSGVSKTTGKPYTISEQSAYIYLGGDYPELFKITLDEGQKAYPVGLYSLSETSLYIGQFNKLTVGRIKLVPIK</sequence>
<evidence type="ECO:0000256" key="1">
    <source>
        <dbReference type="ARBA" id="ARBA00022705"/>
    </source>
</evidence>
<gene>
    <name evidence="4" type="ORF">RFB13_13240</name>
    <name evidence="5" type="ORF">RFB13_13285</name>
</gene>
<keyword evidence="1" id="KW-0235">DNA replication</keyword>
<dbReference type="InterPro" id="IPR003512">
    <property type="entry name" value="Phage_M13_G5P_DNA-bd"/>
</dbReference>